<dbReference type="KEGG" id="pseg:D3H65_18075"/>
<feature type="domain" description="Putative auto-transporter adhesin head GIN" evidence="2">
    <location>
        <begin position="43"/>
        <end position="224"/>
    </location>
</feature>
<keyword evidence="4" id="KW-1185">Reference proteome</keyword>
<name>A0A3B7MQZ4_9BACT</name>
<dbReference type="Pfam" id="PF10988">
    <property type="entry name" value="DUF2807"/>
    <property type="match status" value="1"/>
</dbReference>
<dbReference type="EMBL" id="CP032157">
    <property type="protein sequence ID" value="AXY75773.1"/>
    <property type="molecule type" value="Genomic_DNA"/>
</dbReference>
<dbReference type="Proteomes" id="UP000263900">
    <property type="component" value="Chromosome"/>
</dbReference>
<dbReference type="RefSeq" id="WP_119051654.1">
    <property type="nucleotide sequence ID" value="NZ_CP032157.1"/>
</dbReference>
<gene>
    <name evidence="3" type="ORF">D3H65_18075</name>
</gene>
<evidence type="ECO:0000313" key="3">
    <source>
        <dbReference type="EMBL" id="AXY75773.1"/>
    </source>
</evidence>
<dbReference type="PROSITE" id="PS51257">
    <property type="entry name" value="PROKAR_LIPOPROTEIN"/>
    <property type="match status" value="1"/>
</dbReference>
<dbReference type="PANTHER" id="PTHR39200">
    <property type="entry name" value="HYPOTHETICAL EXPORTED PROTEIN"/>
    <property type="match status" value="1"/>
</dbReference>
<dbReference type="OrthoDB" id="1014513at2"/>
<dbReference type="InterPro" id="IPR021255">
    <property type="entry name" value="DUF2807"/>
</dbReference>
<protein>
    <submittedName>
        <fullName evidence="3">DUF2807 domain-containing protein</fullName>
    </submittedName>
</protein>
<organism evidence="3 4">
    <name type="scientific">Paraflavitalea soli</name>
    <dbReference type="NCBI Taxonomy" id="2315862"/>
    <lineage>
        <taxon>Bacteria</taxon>
        <taxon>Pseudomonadati</taxon>
        <taxon>Bacteroidota</taxon>
        <taxon>Chitinophagia</taxon>
        <taxon>Chitinophagales</taxon>
        <taxon>Chitinophagaceae</taxon>
        <taxon>Paraflavitalea</taxon>
    </lineage>
</organism>
<proteinExistence type="predicted"/>
<sequence length="240" mass="25745">MKKLIFILCAVNALVLSSCDFVAGKRVKGNGNVQTVDRPETGFEGIVGGSNFDTYVGIGPYSVKIEAEENIIPYIETFVDNGVLRIETKDGFWLKPRRAVKITVTAPRLTRIHSSGNGNIISTTKLTDSSRIDLRVTGNAEMKVEVDAPEIEAELTGNGGIEVKGLARNFNCKTTGNGHIEAMDLQTESTKVEIFGNGNANVNASVKLDVRIGGNGDVRYKGSAQTSTHITGNGSLKKVD</sequence>
<dbReference type="PANTHER" id="PTHR39200:SF1">
    <property type="entry name" value="AUTO-TRANSPORTER ADHESIN HEAD GIN DOMAIN-CONTAINING PROTEIN-RELATED"/>
    <property type="match status" value="1"/>
</dbReference>
<accession>A0A3B7MQZ4</accession>
<evidence type="ECO:0000256" key="1">
    <source>
        <dbReference type="SAM" id="SignalP"/>
    </source>
</evidence>
<feature type="signal peptide" evidence="1">
    <location>
        <begin position="1"/>
        <end position="22"/>
    </location>
</feature>
<evidence type="ECO:0000259" key="2">
    <source>
        <dbReference type="Pfam" id="PF10988"/>
    </source>
</evidence>
<dbReference type="Gene3D" id="2.160.20.120">
    <property type="match status" value="1"/>
</dbReference>
<reference evidence="3 4" key="1">
    <citation type="submission" date="2018-09" db="EMBL/GenBank/DDBJ databases">
        <title>Genome sequencing of strain 6GH32-13.</title>
        <authorList>
            <person name="Weon H.-Y."/>
            <person name="Heo J."/>
            <person name="Kwon S.-W."/>
        </authorList>
    </citation>
    <scope>NUCLEOTIDE SEQUENCE [LARGE SCALE GENOMIC DNA]</scope>
    <source>
        <strain evidence="3 4">5GH32-13</strain>
    </source>
</reference>
<feature type="chain" id="PRO_5017697279" evidence="1">
    <location>
        <begin position="23"/>
        <end position="240"/>
    </location>
</feature>
<dbReference type="AlphaFoldDB" id="A0A3B7MQZ4"/>
<keyword evidence="1" id="KW-0732">Signal</keyword>
<evidence type="ECO:0000313" key="4">
    <source>
        <dbReference type="Proteomes" id="UP000263900"/>
    </source>
</evidence>